<sequence length="358" mass="39135">MTDATSPRRKRTARFVEIAEAAGVSPATVDRVLNERGSVSAAMRARVVAAARQLGVPRVLPDTRHGLVHIDVLTPNNDTPFFQRLSLALQRSMQMLDRRIVLHRQVLPEADDAVITRAILEPRYKRAALVVTTHDTEAVRGALNTVIERGESVVTMVTDVADVARVHYAGIDNSCAGRTAGYFVGRLAARPGKVLLLCSRKDYRAHVDRIEGCREKLSEFGHLIAEVEPVETYDNPDACHRAVMRALKHGDLVGIYNSGYGSAGIEAALQKAGAAGKVVWVGHEMLDHHRRYIEQGTMDIVIDQDPDGQVFSALQHVLNACGVVDAPVQPGPVEFRVFCSANVRRSAYLVEDVSGPAR</sequence>
<dbReference type="CDD" id="cd01392">
    <property type="entry name" value="HTH_LacI"/>
    <property type="match status" value="1"/>
</dbReference>
<protein>
    <submittedName>
        <fullName evidence="5">LacI family DNA-binding transcriptional regulator</fullName>
    </submittedName>
</protein>
<keyword evidence="6" id="KW-1185">Reference proteome</keyword>
<dbReference type="GO" id="GO:0000976">
    <property type="term" value="F:transcription cis-regulatory region binding"/>
    <property type="evidence" value="ECO:0007669"/>
    <property type="project" value="TreeGrafter"/>
</dbReference>
<dbReference type="EMBL" id="QRGA01000009">
    <property type="protein sequence ID" value="RDU97736.1"/>
    <property type="molecule type" value="Genomic_DNA"/>
</dbReference>
<organism evidence="5 6">
    <name type="scientific">Trinickia dinghuensis</name>
    <dbReference type="NCBI Taxonomy" id="2291023"/>
    <lineage>
        <taxon>Bacteria</taxon>
        <taxon>Pseudomonadati</taxon>
        <taxon>Pseudomonadota</taxon>
        <taxon>Betaproteobacteria</taxon>
        <taxon>Burkholderiales</taxon>
        <taxon>Burkholderiaceae</taxon>
        <taxon>Trinickia</taxon>
    </lineage>
</organism>
<accession>A0A3D8JYK3</accession>
<dbReference type="InterPro" id="IPR000843">
    <property type="entry name" value="HTH_LacI"/>
</dbReference>
<keyword evidence="3" id="KW-0804">Transcription</keyword>
<dbReference type="Proteomes" id="UP000256838">
    <property type="component" value="Unassembled WGS sequence"/>
</dbReference>
<dbReference type="PROSITE" id="PS50932">
    <property type="entry name" value="HTH_LACI_2"/>
    <property type="match status" value="1"/>
</dbReference>
<dbReference type="InterPro" id="IPR028082">
    <property type="entry name" value="Peripla_BP_I"/>
</dbReference>
<reference evidence="5 6" key="1">
    <citation type="submission" date="2018-08" db="EMBL/GenBank/DDBJ databases">
        <title>Paraburkholderia sp. DHOM06 isolated from forest soil.</title>
        <authorList>
            <person name="Gao Z.-H."/>
            <person name="Qiu L.-H."/>
        </authorList>
    </citation>
    <scope>NUCLEOTIDE SEQUENCE [LARGE SCALE GENOMIC DNA]</scope>
    <source>
        <strain evidence="5 6">DHOM06</strain>
    </source>
</reference>
<dbReference type="Pfam" id="PF00356">
    <property type="entry name" value="LacI"/>
    <property type="match status" value="1"/>
</dbReference>
<dbReference type="AlphaFoldDB" id="A0A3D8JYK3"/>
<dbReference type="Gene3D" id="1.10.260.40">
    <property type="entry name" value="lambda repressor-like DNA-binding domains"/>
    <property type="match status" value="1"/>
</dbReference>
<dbReference type="RefSeq" id="WP_115534925.1">
    <property type="nucleotide sequence ID" value="NZ_QRGA01000009.1"/>
</dbReference>
<dbReference type="PANTHER" id="PTHR30146:SF152">
    <property type="entry name" value="TRANSCRIPTIONAL REGULATORY PROTEIN"/>
    <property type="match status" value="1"/>
</dbReference>
<dbReference type="SUPFAM" id="SSF47413">
    <property type="entry name" value="lambda repressor-like DNA-binding domains"/>
    <property type="match status" value="1"/>
</dbReference>
<dbReference type="InterPro" id="IPR010982">
    <property type="entry name" value="Lambda_DNA-bd_dom_sf"/>
</dbReference>
<evidence type="ECO:0000256" key="1">
    <source>
        <dbReference type="ARBA" id="ARBA00023015"/>
    </source>
</evidence>
<name>A0A3D8JYK3_9BURK</name>
<dbReference type="Pfam" id="PF13407">
    <property type="entry name" value="Peripla_BP_4"/>
    <property type="match status" value="1"/>
</dbReference>
<dbReference type="InterPro" id="IPR025997">
    <property type="entry name" value="SBP_2_dom"/>
</dbReference>
<evidence type="ECO:0000313" key="6">
    <source>
        <dbReference type="Proteomes" id="UP000256838"/>
    </source>
</evidence>
<keyword evidence="1" id="KW-0805">Transcription regulation</keyword>
<evidence type="ECO:0000259" key="4">
    <source>
        <dbReference type="PROSITE" id="PS50932"/>
    </source>
</evidence>
<dbReference type="Gene3D" id="3.40.50.2300">
    <property type="match status" value="2"/>
</dbReference>
<proteinExistence type="predicted"/>
<evidence type="ECO:0000313" key="5">
    <source>
        <dbReference type="EMBL" id="RDU97736.1"/>
    </source>
</evidence>
<dbReference type="OrthoDB" id="9805774at2"/>
<comment type="caution">
    <text evidence="5">The sequence shown here is derived from an EMBL/GenBank/DDBJ whole genome shotgun (WGS) entry which is preliminary data.</text>
</comment>
<dbReference type="CDD" id="cd06307">
    <property type="entry name" value="PBP1_sugar_binding"/>
    <property type="match status" value="1"/>
</dbReference>
<evidence type="ECO:0000256" key="3">
    <source>
        <dbReference type="ARBA" id="ARBA00023163"/>
    </source>
</evidence>
<dbReference type="PANTHER" id="PTHR30146">
    <property type="entry name" value="LACI-RELATED TRANSCRIPTIONAL REPRESSOR"/>
    <property type="match status" value="1"/>
</dbReference>
<dbReference type="SUPFAM" id="SSF53822">
    <property type="entry name" value="Periplasmic binding protein-like I"/>
    <property type="match status" value="1"/>
</dbReference>
<gene>
    <name evidence="5" type="ORF">DWV00_17890</name>
</gene>
<keyword evidence="2 5" id="KW-0238">DNA-binding</keyword>
<feature type="domain" description="HTH lacI-type" evidence="4">
    <location>
        <begin position="17"/>
        <end position="55"/>
    </location>
</feature>
<dbReference type="SMART" id="SM00354">
    <property type="entry name" value="HTH_LACI"/>
    <property type="match status" value="1"/>
</dbReference>
<dbReference type="GO" id="GO:0003700">
    <property type="term" value="F:DNA-binding transcription factor activity"/>
    <property type="evidence" value="ECO:0007669"/>
    <property type="project" value="TreeGrafter"/>
</dbReference>
<evidence type="ECO:0000256" key="2">
    <source>
        <dbReference type="ARBA" id="ARBA00023125"/>
    </source>
</evidence>